<evidence type="ECO:0000256" key="1">
    <source>
        <dbReference type="ARBA" id="ARBA00004273"/>
    </source>
</evidence>
<evidence type="ECO:0000256" key="2">
    <source>
        <dbReference type="ARBA" id="ARBA00022792"/>
    </source>
</evidence>
<dbReference type="InterPro" id="IPR000223">
    <property type="entry name" value="Pept_S26A_signal_pept_1"/>
</dbReference>
<dbReference type="InterPro" id="IPR019533">
    <property type="entry name" value="Peptidase_S26"/>
</dbReference>
<keyword evidence="2" id="KW-0999">Mitochondrion inner membrane</keyword>
<dbReference type="SUPFAM" id="SSF51306">
    <property type="entry name" value="LexA/Signal peptidase"/>
    <property type="match status" value="1"/>
</dbReference>
<evidence type="ECO:0000256" key="4">
    <source>
        <dbReference type="ARBA" id="ARBA00023128"/>
    </source>
</evidence>
<dbReference type="FunFam" id="2.10.109.10:FF:000014">
    <property type="entry name" value="Inner membrane protease subunit 1"/>
    <property type="match status" value="1"/>
</dbReference>
<dbReference type="GO" id="GO:0006465">
    <property type="term" value="P:signal peptide processing"/>
    <property type="evidence" value="ECO:0007669"/>
    <property type="project" value="InterPro"/>
</dbReference>
<sequence>IFSRFDDSLSPAPEITTIILYKAQFVGNEELKLLSNSEIFLVPAEREREREMSRFQQWALIVKEALDKSFLVAKFFCAVHVTSTYLCSTALVYGPSMLPTFNLSGEIVLLESISTRYGKVGSGDVVIVRSPENPRKVITKRIIGMEGDSITYVVDPINSDRTETLVVPKGHIWVEGDNIYSSNDSRNFGPVPYGLLQGKIWPAGAFGLIGRRPQTVDPALKVAEELNNS</sequence>
<keyword evidence="12" id="KW-1185">Reference proteome</keyword>
<feature type="active site" evidence="9">
    <location>
        <position position="96"/>
    </location>
</feature>
<keyword evidence="3" id="KW-0378">Hydrolase</keyword>
<dbReference type="InterPro" id="IPR036286">
    <property type="entry name" value="LexA/Signal_pep-like_sf"/>
</dbReference>
<evidence type="ECO:0000256" key="5">
    <source>
        <dbReference type="ARBA" id="ARBA00023136"/>
    </source>
</evidence>
<accession>A0A103XCT3</accession>
<feature type="active site" evidence="9">
    <location>
        <position position="140"/>
    </location>
</feature>
<dbReference type="AlphaFoldDB" id="A0A103XCT3"/>
<protein>
    <submittedName>
        <fullName evidence="11">Mitochondrial inner membrane protease subunit 1</fullName>
    </submittedName>
</protein>
<comment type="similarity">
    <text evidence="6">Belongs to the peptidase S26 family. IMP1 subfamily.</text>
</comment>
<keyword evidence="11" id="KW-0645">Protease</keyword>
<dbReference type="STRING" id="59895.A0A103XCT3"/>
<evidence type="ECO:0000256" key="9">
    <source>
        <dbReference type="PIRSR" id="PIRSR600223-1"/>
    </source>
</evidence>
<dbReference type="EMBL" id="LEKV01005431">
    <property type="protein sequence ID" value="KVH88380.1"/>
    <property type="molecule type" value="Genomic_DNA"/>
</dbReference>
<comment type="subunit">
    <text evidence="8">Heterodimer of 2 subunits, IMP1A/B and IMP12.</text>
</comment>
<evidence type="ECO:0000256" key="7">
    <source>
        <dbReference type="ARBA" id="ARBA00054895"/>
    </source>
</evidence>
<name>A0A103XCT3_CYNCS</name>
<gene>
    <name evidence="11" type="ORF">Ccrd_023981</name>
</gene>
<keyword evidence="4" id="KW-0496">Mitochondrion</keyword>
<dbReference type="GO" id="GO:0006627">
    <property type="term" value="P:protein processing involved in protein targeting to mitochondrion"/>
    <property type="evidence" value="ECO:0007669"/>
    <property type="project" value="TreeGrafter"/>
</dbReference>
<dbReference type="GO" id="GO:0004252">
    <property type="term" value="F:serine-type endopeptidase activity"/>
    <property type="evidence" value="ECO:0007669"/>
    <property type="project" value="InterPro"/>
</dbReference>
<dbReference type="Pfam" id="PF10502">
    <property type="entry name" value="Peptidase_S26"/>
    <property type="match status" value="2"/>
</dbReference>
<feature type="domain" description="Peptidase S26" evidence="10">
    <location>
        <begin position="75"/>
        <end position="155"/>
    </location>
</feature>
<feature type="non-terminal residue" evidence="11">
    <location>
        <position position="1"/>
    </location>
</feature>
<keyword evidence="5" id="KW-0472">Membrane</keyword>
<evidence type="ECO:0000256" key="3">
    <source>
        <dbReference type="ARBA" id="ARBA00022801"/>
    </source>
</evidence>
<dbReference type="GO" id="GO:0042720">
    <property type="term" value="C:mitochondrial inner membrane peptidase complex"/>
    <property type="evidence" value="ECO:0007669"/>
    <property type="project" value="TreeGrafter"/>
</dbReference>
<dbReference type="PANTHER" id="PTHR12383">
    <property type="entry name" value="PROTEASE FAMILY S26 MITOCHONDRIAL INNER MEMBRANE PROTEASE-RELATED"/>
    <property type="match status" value="1"/>
</dbReference>
<comment type="subcellular location">
    <subcellularLocation>
        <location evidence="1">Mitochondrion inner membrane</location>
    </subcellularLocation>
</comment>
<evidence type="ECO:0000313" key="11">
    <source>
        <dbReference type="EMBL" id="KVH88380.1"/>
    </source>
</evidence>
<dbReference type="InterPro" id="IPR052064">
    <property type="entry name" value="Mito_IMP1_subunit"/>
</dbReference>
<dbReference type="Proteomes" id="UP000243975">
    <property type="component" value="Unassembled WGS sequence"/>
</dbReference>
<evidence type="ECO:0000259" key="10">
    <source>
        <dbReference type="Pfam" id="PF10502"/>
    </source>
</evidence>
<dbReference type="Gramene" id="KVH88380">
    <property type="protein sequence ID" value="KVH88380"/>
    <property type="gene ID" value="Ccrd_023981"/>
</dbReference>
<organism evidence="11 12">
    <name type="scientific">Cynara cardunculus var. scolymus</name>
    <name type="common">Globe artichoke</name>
    <name type="synonym">Cynara scolymus</name>
    <dbReference type="NCBI Taxonomy" id="59895"/>
    <lineage>
        <taxon>Eukaryota</taxon>
        <taxon>Viridiplantae</taxon>
        <taxon>Streptophyta</taxon>
        <taxon>Embryophyta</taxon>
        <taxon>Tracheophyta</taxon>
        <taxon>Spermatophyta</taxon>
        <taxon>Magnoliopsida</taxon>
        <taxon>eudicotyledons</taxon>
        <taxon>Gunneridae</taxon>
        <taxon>Pentapetalae</taxon>
        <taxon>asterids</taxon>
        <taxon>campanulids</taxon>
        <taxon>Asterales</taxon>
        <taxon>Asteraceae</taxon>
        <taxon>Carduoideae</taxon>
        <taxon>Cardueae</taxon>
        <taxon>Carduinae</taxon>
        <taxon>Cynara</taxon>
    </lineage>
</organism>
<comment type="caution">
    <text evidence="11">The sequence shown here is derived from an EMBL/GenBank/DDBJ whole genome shotgun (WGS) entry which is preliminary data.</text>
</comment>
<dbReference type="PANTHER" id="PTHR12383:SF34">
    <property type="entry name" value="PEPTIDASE S26A, SIGNAL PEPTIDASE I-RELATED"/>
    <property type="match status" value="1"/>
</dbReference>
<evidence type="ECO:0000256" key="8">
    <source>
        <dbReference type="ARBA" id="ARBA00064368"/>
    </source>
</evidence>
<comment type="function">
    <text evidence="7">Catalyzes the removal of transit peptides required for the targeting of proteins from the mitochondrial matrix, across the inner membrane, into the inter-membrane space.</text>
</comment>
<reference evidence="11 12" key="1">
    <citation type="journal article" date="2016" name="Sci. Rep.">
        <title>The genome sequence of the outbreeding globe artichoke constructed de novo incorporating a phase-aware low-pass sequencing strategy of F1 progeny.</title>
        <authorList>
            <person name="Scaglione D."/>
            <person name="Reyes-Chin-Wo S."/>
            <person name="Acquadro A."/>
            <person name="Froenicke L."/>
            <person name="Portis E."/>
            <person name="Beitel C."/>
            <person name="Tirone M."/>
            <person name="Mauro R."/>
            <person name="Lo Monaco A."/>
            <person name="Mauromicale G."/>
            <person name="Faccioli P."/>
            <person name="Cattivelli L."/>
            <person name="Rieseberg L."/>
            <person name="Michelmore R."/>
            <person name="Lanteri S."/>
        </authorList>
    </citation>
    <scope>NUCLEOTIDE SEQUENCE [LARGE SCALE GENOMIC DNA]</scope>
    <source>
        <strain evidence="11">2C</strain>
    </source>
</reference>
<proteinExistence type="inferred from homology"/>
<dbReference type="CDD" id="cd06530">
    <property type="entry name" value="S26_SPase_I"/>
    <property type="match status" value="1"/>
</dbReference>
<evidence type="ECO:0000313" key="12">
    <source>
        <dbReference type="Proteomes" id="UP000243975"/>
    </source>
</evidence>
<evidence type="ECO:0000256" key="6">
    <source>
        <dbReference type="ARBA" id="ARBA00038445"/>
    </source>
</evidence>
<dbReference type="PRINTS" id="PR00727">
    <property type="entry name" value="LEADERPTASE"/>
</dbReference>
<feature type="domain" description="Peptidase S26" evidence="10">
    <location>
        <begin position="164"/>
        <end position="199"/>
    </location>
</feature>
<dbReference type="OMA" id="STHWFWE"/>
<dbReference type="Gene3D" id="2.10.109.10">
    <property type="entry name" value="Umud Fragment, subunit A"/>
    <property type="match status" value="1"/>
</dbReference>